<sequence length="99" mass="11090">MMVKISGNPIESISSAADKVNQAADAWDVFVYWINPVHWWDALGAYIVSPDAFFAVAIATCLLIGLWALGAEWPKKAIFWGNLTFWILRGRSSDDCKNR</sequence>
<dbReference type="EMBL" id="RHHR01000036">
    <property type="protein sequence ID" value="RNB69971.1"/>
    <property type="molecule type" value="Genomic_DNA"/>
</dbReference>
<gene>
    <name evidence="2" type="ORF">EDM52_18565</name>
</gene>
<accession>A0A3M8C2V2</accession>
<evidence type="ECO:0000313" key="3">
    <source>
        <dbReference type="Proteomes" id="UP000282028"/>
    </source>
</evidence>
<keyword evidence="1" id="KW-0812">Transmembrane</keyword>
<comment type="caution">
    <text evidence="2">The sequence shown here is derived from an EMBL/GenBank/DDBJ whole genome shotgun (WGS) entry which is preliminary data.</text>
</comment>
<organism evidence="2 3">
    <name type="scientific">Brevibacillus invocatus</name>
    <dbReference type="NCBI Taxonomy" id="173959"/>
    <lineage>
        <taxon>Bacteria</taxon>
        <taxon>Bacillati</taxon>
        <taxon>Bacillota</taxon>
        <taxon>Bacilli</taxon>
        <taxon>Bacillales</taxon>
        <taxon>Paenibacillaceae</taxon>
        <taxon>Brevibacillus</taxon>
    </lineage>
</organism>
<evidence type="ECO:0000256" key="1">
    <source>
        <dbReference type="SAM" id="Phobius"/>
    </source>
</evidence>
<reference evidence="2 3" key="1">
    <citation type="submission" date="2018-10" db="EMBL/GenBank/DDBJ databases">
        <title>Phylogenomics of Brevibacillus.</title>
        <authorList>
            <person name="Dunlap C."/>
        </authorList>
    </citation>
    <scope>NUCLEOTIDE SEQUENCE [LARGE SCALE GENOMIC DNA]</scope>
    <source>
        <strain evidence="2 3">JCM 12215</strain>
    </source>
</reference>
<keyword evidence="1" id="KW-0472">Membrane</keyword>
<name>A0A3M8C2V2_9BACL</name>
<keyword evidence="3" id="KW-1185">Reference proteome</keyword>
<feature type="transmembrane region" description="Helical" evidence="1">
    <location>
        <begin position="52"/>
        <end position="70"/>
    </location>
</feature>
<proteinExistence type="predicted"/>
<protein>
    <submittedName>
        <fullName evidence="2">Uncharacterized protein</fullName>
    </submittedName>
</protein>
<evidence type="ECO:0000313" key="2">
    <source>
        <dbReference type="EMBL" id="RNB69971.1"/>
    </source>
</evidence>
<keyword evidence="1" id="KW-1133">Transmembrane helix</keyword>
<dbReference type="Proteomes" id="UP000282028">
    <property type="component" value="Unassembled WGS sequence"/>
</dbReference>
<dbReference type="AlphaFoldDB" id="A0A3M8C2V2"/>